<sequence>MGASDEARPALCTGQFCRGLSFPGEIVSHSAGSVSVARNVACLPVRTLAVRCA</sequence>
<reference evidence="1 2" key="1">
    <citation type="journal article" date="2014" name="FEMS Microbiol. Ecol.">
        <title>Sphaerotilus natans encrusted with nanoball-shaped Fe(III) oxide minerals formed by nitrate-reducing mixotrophic Fe(II) oxidation.</title>
        <authorList>
            <person name="Park S."/>
            <person name="Kim D.H."/>
            <person name="Lee J.H."/>
            <person name="Hur H.G."/>
        </authorList>
    </citation>
    <scope>NUCLEOTIDE SEQUENCE [LARGE SCALE GENOMIC DNA]</scope>
    <source>
        <strain evidence="1 2">DSM 6575</strain>
    </source>
</reference>
<organism evidence="1 2">
    <name type="scientific">Sphaerotilus natans subsp. natans DSM 6575</name>
    <dbReference type="NCBI Taxonomy" id="1286631"/>
    <lineage>
        <taxon>Bacteria</taxon>
        <taxon>Pseudomonadati</taxon>
        <taxon>Pseudomonadota</taxon>
        <taxon>Betaproteobacteria</taxon>
        <taxon>Burkholderiales</taxon>
        <taxon>Sphaerotilaceae</taxon>
        <taxon>Sphaerotilus</taxon>
    </lineage>
</organism>
<proteinExistence type="predicted"/>
<evidence type="ECO:0000313" key="1">
    <source>
        <dbReference type="EMBL" id="KDB52162.1"/>
    </source>
</evidence>
<dbReference type="AlphaFoldDB" id="A0A059KL05"/>
<keyword evidence="2" id="KW-1185">Reference proteome</keyword>
<name>A0A059KL05_9BURK</name>
<comment type="caution">
    <text evidence="1">The sequence shown here is derived from an EMBL/GenBank/DDBJ whole genome shotgun (WGS) entry which is preliminary data.</text>
</comment>
<protein>
    <submittedName>
        <fullName evidence="1">Uncharacterized protein</fullName>
    </submittedName>
</protein>
<evidence type="ECO:0000313" key="2">
    <source>
        <dbReference type="Proteomes" id="UP000026714"/>
    </source>
</evidence>
<dbReference type="EMBL" id="AZRA01000056">
    <property type="protein sequence ID" value="KDB52162.1"/>
    <property type="molecule type" value="Genomic_DNA"/>
</dbReference>
<accession>A0A059KL05</accession>
<gene>
    <name evidence="1" type="ORF">X805_22570</name>
</gene>
<dbReference type="Proteomes" id="UP000026714">
    <property type="component" value="Unassembled WGS sequence"/>
</dbReference>